<evidence type="ECO:0000313" key="9">
    <source>
        <dbReference type="Proteomes" id="UP000324897"/>
    </source>
</evidence>
<dbReference type="EMBL" id="RWGY01000029">
    <property type="protein sequence ID" value="TVU18671.1"/>
    <property type="molecule type" value="Genomic_DNA"/>
</dbReference>
<protein>
    <submittedName>
        <fullName evidence="8">Uncharacterized protein</fullName>
    </submittedName>
</protein>
<dbReference type="PANTHER" id="PTHR45974:SF155">
    <property type="entry name" value="PROTEIN KINASE DOMAIN-CONTAINING PROTEIN"/>
    <property type="match status" value="1"/>
</dbReference>
<keyword evidence="5" id="KW-0325">Glycoprotein</keyword>
<dbReference type="InterPro" id="IPR032675">
    <property type="entry name" value="LRR_dom_sf"/>
</dbReference>
<dbReference type="FunFam" id="3.80.10.10:FF:000542">
    <property type="entry name" value="Leucine-rich repeat protein kinase family protein"/>
    <property type="match status" value="1"/>
</dbReference>
<keyword evidence="6" id="KW-0812">Transmembrane</keyword>
<gene>
    <name evidence="8" type="ORF">EJB05_34781</name>
</gene>
<evidence type="ECO:0000256" key="1">
    <source>
        <dbReference type="ARBA" id="ARBA00004370"/>
    </source>
</evidence>
<dbReference type="SUPFAM" id="SSF52058">
    <property type="entry name" value="L domain-like"/>
    <property type="match status" value="1"/>
</dbReference>
<name>A0A5J9U6A5_9POAL</name>
<keyword evidence="2 7" id="KW-0732">Signal</keyword>
<sequence length="711" mass="77588">MTRRGRQPLPLLLLLVFLSVAGPRIASADTNPQDDVVSLHPDAAAALRSLMSKWKNLPSSWGKSKDPCGAKWDGIVCDGNSRITSLNLFGMSVRGTLGDDIGSLTELRVLDLSSNRDLGGPLPAAIGKLVKLEYLVLVGCTFSGPVPSELGNLSQLKFFALNSNKFTGSIPPSLGKLSNVTWLDLADNQLTGSIPNSKDNGTGLDQLLKAEHFHFNQNMLQGSIPESLFNPSMHLKHILFDRNKFTGQIPASISVIQTLEVLRLNDNGFTGQVPVLSNLTKLHVLMLSNNKLSGPLPNLTGMASLENVDISNNNFVPSEVPTWFSDLQNIMNLKMQSVGLSGQLPQKLFSFPKLQHMLEGNPLCNSSLLSDTMPCTGQQTEPPTPPVRFDANCANPFIETIVFRAPSFGDVIKYLPDLYKNLSSTLSSCTANRLGLVPYSNDDAYLNVDIKACPVNQKKFSYYQVLNCFNLTLQTYKPPEMFGPYFVKAHPYPFHDKASRAVLIGVVTASVLLIAGLTLVGFYAVRQKKRAQKLVSINNPFASWGSMGEDIGEAPKLKSAKFFTLEELKLCTNDFREINAIGAGGYGTMALDMEDRMYCGLKDVMDPVLQKMGSLLGFPRFLKLALQCVEEVAADRPSMNSIVREIEVIMQDNGLTPGSMSTSSSFSIDSKMMKVGPKYPYSSTSTSSTTMDSRAFEYSGAFPSSHGSLKP</sequence>
<proteinExistence type="predicted"/>
<dbReference type="Proteomes" id="UP000324897">
    <property type="component" value="Chromosome 7"/>
</dbReference>
<dbReference type="GO" id="GO:0016020">
    <property type="term" value="C:membrane"/>
    <property type="evidence" value="ECO:0007669"/>
    <property type="project" value="UniProtKB-SubCell"/>
</dbReference>
<organism evidence="8 9">
    <name type="scientific">Eragrostis curvula</name>
    <name type="common">weeping love grass</name>
    <dbReference type="NCBI Taxonomy" id="38414"/>
    <lineage>
        <taxon>Eukaryota</taxon>
        <taxon>Viridiplantae</taxon>
        <taxon>Streptophyta</taxon>
        <taxon>Embryophyta</taxon>
        <taxon>Tracheophyta</taxon>
        <taxon>Spermatophyta</taxon>
        <taxon>Magnoliopsida</taxon>
        <taxon>Liliopsida</taxon>
        <taxon>Poales</taxon>
        <taxon>Poaceae</taxon>
        <taxon>PACMAD clade</taxon>
        <taxon>Chloridoideae</taxon>
        <taxon>Eragrostideae</taxon>
        <taxon>Eragrostidinae</taxon>
        <taxon>Eragrostis</taxon>
    </lineage>
</organism>
<evidence type="ECO:0000313" key="8">
    <source>
        <dbReference type="EMBL" id="TVU18671.1"/>
    </source>
</evidence>
<comment type="caution">
    <text evidence="8">The sequence shown here is derived from an EMBL/GenBank/DDBJ whole genome shotgun (WGS) entry which is preliminary data.</text>
</comment>
<accession>A0A5J9U6A5</accession>
<evidence type="ECO:0000256" key="6">
    <source>
        <dbReference type="SAM" id="Phobius"/>
    </source>
</evidence>
<dbReference type="PANTHER" id="PTHR45974">
    <property type="entry name" value="RECEPTOR-LIKE PROTEIN 55"/>
    <property type="match status" value="1"/>
</dbReference>
<keyword evidence="3" id="KW-0677">Repeat</keyword>
<evidence type="ECO:0000256" key="7">
    <source>
        <dbReference type="SAM" id="SignalP"/>
    </source>
</evidence>
<evidence type="ECO:0000256" key="3">
    <source>
        <dbReference type="ARBA" id="ARBA00022737"/>
    </source>
</evidence>
<dbReference type="OrthoDB" id="746038at2759"/>
<keyword evidence="4 6" id="KW-0472">Membrane</keyword>
<dbReference type="Gramene" id="TVU18671">
    <property type="protein sequence ID" value="TVU18671"/>
    <property type="gene ID" value="EJB05_34781"/>
</dbReference>
<comment type="subcellular location">
    <subcellularLocation>
        <location evidence="1">Membrane</location>
    </subcellularLocation>
</comment>
<keyword evidence="6" id="KW-1133">Transmembrane helix</keyword>
<dbReference type="Pfam" id="PF00560">
    <property type="entry name" value="LRR_1"/>
    <property type="match status" value="4"/>
</dbReference>
<dbReference type="Gene3D" id="3.80.10.10">
    <property type="entry name" value="Ribonuclease Inhibitor"/>
    <property type="match status" value="3"/>
</dbReference>
<evidence type="ECO:0000256" key="5">
    <source>
        <dbReference type="ARBA" id="ARBA00023180"/>
    </source>
</evidence>
<feature type="chain" id="PRO_5023901504" evidence="7">
    <location>
        <begin position="29"/>
        <end position="711"/>
    </location>
</feature>
<feature type="transmembrane region" description="Helical" evidence="6">
    <location>
        <begin position="501"/>
        <end position="525"/>
    </location>
</feature>
<reference evidence="8 9" key="1">
    <citation type="journal article" date="2019" name="Sci. Rep.">
        <title>A high-quality genome of Eragrostis curvula grass provides insights into Poaceae evolution and supports new strategies to enhance forage quality.</title>
        <authorList>
            <person name="Carballo J."/>
            <person name="Santos B.A.C.M."/>
            <person name="Zappacosta D."/>
            <person name="Garbus I."/>
            <person name="Selva J.P."/>
            <person name="Gallo C.A."/>
            <person name="Diaz A."/>
            <person name="Albertini E."/>
            <person name="Caccamo M."/>
            <person name="Echenique V."/>
        </authorList>
    </citation>
    <scope>NUCLEOTIDE SEQUENCE [LARGE SCALE GENOMIC DNA]</scope>
    <source>
        <strain evidence="9">cv. Victoria</strain>
        <tissue evidence="8">Leaf</tissue>
    </source>
</reference>
<feature type="signal peptide" evidence="7">
    <location>
        <begin position="1"/>
        <end position="28"/>
    </location>
</feature>
<keyword evidence="9" id="KW-1185">Reference proteome</keyword>
<evidence type="ECO:0000256" key="2">
    <source>
        <dbReference type="ARBA" id="ARBA00022729"/>
    </source>
</evidence>
<dbReference type="FunFam" id="3.80.10.10:FF:000363">
    <property type="entry name" value="Leucine-rich repeat family protein"/>
    <property type="match status" value="1"/>
</dbReference>
<dbReference type="AlphaFoldDB" id="A0A5J9U6A5"/>
<dbReference type="InterPro" id="IPR001611">
    <property type="entry name" value="Leu-rich_rpt"/>
</dbReference>
<evidence type="ECO:0000256" key="4">
    <source>
        <dbReference type="ARBA" id="ARBA00023136"/>
    </source>
</evidence>